<reference evidence="2" key="1">
    <citation type="journal article" date="2022" name="Plant J.">
        <title>Strategies of tolerance reflected in two North American maple genomes.</title>
        <authorList>
            <person name="McEvoy S.L."/>
            <person name="Sezen U.U."/>
            <person name="Trouern-Trend A."/>
            <person name="McMahon S.M."/>
            <person name="Schaberg P.G."/>
            <person name="Yang J."/>
            <person name="Wegrzyn J.L."/>
            <person name="Swenson N.G."/>
        </authorList>
    </citation>
    <scope>NUCLEOTIDE SEQUENCE</scope>
    <source>
        <strain evidence="2">91603</strain>
    </source>
</reference>
<dbReference type="AlphaFoldDB" id="A0AAD5NQQ7"/>
<evidence type="ECO:0000313" key="2">
    <source>
        <dbReference type="EMBL" id="KAI9174907.1"/>
    </source>
</evidence>
<proteinExistence type="predicted"/>
<protein>
    <submittedName>
        <fullName evidence="2">Uncharacterized protein</fullName>
    </submittedName>
</protein>
<keyword evidence="3" id="KW-1185">Reference proteome</keyword>
<gene>
    <name evidence="2" type="ORF">LWI28_024398</name>
</gene>
<evidence type="ECO:0000313" key="3">
    <source>
        <dbReference type="Proteomes" id="UP001064489"/>
    </source>
</evidence>
<feature type="compositionally biased region" description="Low complexity" evidence="1">
    <location>
        <begin position="91"/>
        <end position="102"/>
    </location>
</feature>
<dbReference type="Proteomes" id="UP001064489">
    <property type="component" value="Chromosome 8"/>
</dbReference>
<feature type="compositionally biased region" description="Polar residues" evidence="1">
    <location>
        <begin position="58"/>
        <end position="80"/>
    </location>
</feature>
<feature type="compositionally biased region" description="Polar residues" evidence="1">
    <location>
        <begin position="103"/>
        <end position="112"/>
    </location>
</feature>
<accession>A0AAD5NQQ7</accession>
<organism evidence="2 3">
    <name type="scientific">Acer negundo</name>
    <name type="common">Box elder</name>
    <dbReference type="NCBI Taxonomy" id="4023"/>
    <lineage>
        <taxon>Eukaryota</taxon>
        <taxon>Viridiplantae</taxon>
        <taxon>Streptophyta</taxon>
        <taxon>Embryophyta</taxon>
        <taxon>Tracheophyta</taxon>
        <taxon>Spermatophyta</taxon>
        <taxon>Magnoliopsida</taxon>
        <taxon>eudicotyledons</taxon>
        <taxon>Gunneridae</taxon>
        <taxon>Pentapetalae</taxon>
        <taxon>rosids</taxon>
        <taxon>malvids</taxon>
        <taxon>Sapindales</taxon>
        <taxon>Sapindaceae</taxon>
        <taxon>Hippocastanoideae</taxon>
        <taxon>Acereae</taxon>
        <taxon>Acer</taxon>
    </lineage>
</organism>
<sequence>MFPSRPSVLSPYSGKKTGHAREQSDKNSTICIDVSPKSKLPEVKNEVITVPKHDYPNDSISSNDKSGYSNNIQPPSTASDVVNLHADVESSRNSNVESSSLLGPNSTPTSSTCRLLVPNQPPRSEAAIFRPFGSNFRSDCGVSTQILEVSTGGKPIRL</sequence>
<feature type="region of interest" description="Disordered" evidence="1">
    <location>
        <begin position="1"/>
        <end position="112"/>
    </location>
</feature>
<comment type="caution">
    <text evidence="2">The sequence shown here is derived from an EMBL/GenBank/DDBJ whole genome shotgun (WGS) entry which is preliminary data.</text>
</comment>
<reference evidence="2" key="2">
    <citation type="submission" date="2023-02" db="EMBL/GenBank/DDBJ databases">
        <authorList>
            <person name="Swenson N.G."/>
            <person name="Wegrzyn J.L."/>
            <person name="Mcevoy S.L."/>
        </authorList>
    </citation>
    <scope>NUCLEOTIDE SEQUENCE</scope>
    <source>
        <strain evidence="2">91603</strain>
        <tissue evidence="2">Leaf</tissue>
    </source>
</reference>
<name>A0AAD5NQQ7_ACENE</name>
<feature type="compositionally biased region" description="Basic and acidic residues" evidence="1">
    <location>
        <begin position="39"/>
        <end position="56"/>
    </location>
</feature>
<dbReference type="EMBL" id="JAJSOW010000103">
    <property type="protein sequence ID" value="KAI9174907.1"/>
    <property type="molecule type" value="Genomic_DNA"/>
</dbReference>
<evidence type="ECO:0000256" key="1">
    <source>
        <dbReference type="SAM" id="MobiDB-lite"/>
    </source>
</evidence>